<dbReference type="PROSITE" id="PS50893">
    <property type="entry name" value="ABC_TRANSPORTER_2"/>
    <property type="match status" value="1"/>
</dbReference>
<dbReference type="AlphaFoldDB" id="A0A174TC93"/>
<dbReference type="SMART" id="SM00382">
    <property type="entry name" value="AAA"/>
    <property type="match status" value="1"/>
</dbReference>
<evidence type="ECO:0000256" key="1">
    <source>
        <dbReference type="ARBA" id="ARBA00022448"/>
    </source>
</evidence>
<evidence type="ECO:0000313" key="6">
    <source>
        <dbReference type="Proteomes" id="UP000095563"/>
    </source>
</evidence>
<dbReference type="PROSITE" id="PS00211">
    <property type="entry name" value="ABC_TRANSPORTER_1"/>
    <property type="match status" value="1"/>
</dbReference>
<dbReference type="InterPro" id="IPR003593">
    <property type="entry name" value="AAA+_ATPase"/>
</dbReference>
<organism evidence="5 6">
    <name type="scientific">Clostridium baratii</name>
    <dbReference type="NCBI Taxonomy" id="1561"/>
    <lineage>
        <taxon>Bacteria</taxon>
        <taxon>Bacillati</taxon>
        <taxon>Bacillota</taxon>
        <taxon>Clostridia</taxon>
        <taxon>Eubacteriales</taxon>
        <taxon>Clostridiaceae</taxon>
        <taxon>Clostridium</taxon>
    </lineage>
</organism>
<dbReference type="InterPro" id="IPR027417">
    <property type="entry name" value="P-loop_NTPase"/>
</dbReference>
<dbReference type="CDD" id="cd03230">
    <property type="entry name" value="ABC_DR_subfamily_A"/>
    <property type="match status" value="1"/>
</dbReference>
<evidence type="ECO:0000313" key="5">
    <source>
        <dbReference type="EMBL" id="CUQ06111.1"/>
    </source>
</evidence>
<dbReference type="EMBL" id="CZBO01000003">
    <property type="protein sequence ID" value="CUQ06111.1"/>
    <property type="molecule type" value="Genomic_DNA"/>
</dbReference>
<dbReference type="Pfam" id="PF00005">
    <property type="entry name" value="ABC_tran"/>
    <property type="match status" value="1"/>
</dbReference>
<dbReference type="InterPro" id="IPR017871">
    <property type="entry name" value="ABC_transporter-like_CS"/>
</dbReference>
<evidence type="ECO:0000259" key="4">
    <source>
        <dbReference type="PROSITE" id="PS50893"/>
    </source>
</evidence>
<protein>
    <submittedName>
        <fullName evidence="5">ABC transporter</fullName>
    </submittedName>
</protein>
<dbReference type="RefSeq" id="WP_055207636.1">
    <property type="nucleotide sequence ID" value="NZ_CZBO01000003.1"/>
</dbReference>
<dbReference type="SUPFAM" id="SSF52540">
    <property type="entry name" value="P-loop containing nucleoside triphosphate hydrolases"/>
    <property type="match status" value="1"/>
</dbReference>
<dbReference type="GO" id="GO:0005524">
    <property type="term" value="F:ATP binding"/>
    <property type="evidence" value="ECO:0007669"/>
    <property type="project" value="UniProtKB-KW"/>
</dbReference>
<accession>A0A174TC93</accession>
<name>A0A174TC93_9CLOT</name>
<dbReference type="Proteomes" id="UP000095563">
    <property type="component" value="Unassembled WGS sequence"/>
</dbReference>
<dbReference type="InterPro" id="IPR003439">
    <property type="entry name" value="ABC_transporter-like_ATP-bd"/>
</dbReference>
<dbReference type="PANTHER" id="PTHR42939:SF1">
    <property type="entry name" value="ABC TRANSPORTER ATP-BINDING PROTEIN ALBC-RELATED"/>
    <property type="match status" value="1"/>
</dbReference>
<reference evidence="5 6" key="1">
    <citation type="submission" date="2015-09" db="EMBL/GenBank/DDBJ databases">
        <authorList>
            <consortium name="Pathogen Informatics"/>
        </authorList>
    </citation>
    <scope>NUCLEOTIDE SEQUENCE [LARGE SCALE GENOMIC DNA]</scope>
    <source>
        <strain evidence="5 6">2789STDY5834956</strain>
    </source>
</reference>
<gene>
    <name evidence="5" type="primary">ecsA_3</name>
    <name evidence="5" type="ORF">ERS852568_01724</name>
</gene>
<feature type="domain" description="ABC transporter" evidence="4">
    <location>
        <begin position="2"/>
        <end position="233"/>
    </location>
</feature>
<evidence type="ECO:0000256" key="2">
    <source>
        <dbReference type="ARBA" id="ARBA00022741"/>
    </source>
</evidence>
<dbReference type="InterPro" id="IPR051782">
    <property type="entry name" value="ABC_Transporter_VariousFunc"/>
</dbReference>
<sequence>MITYKNVSKIYNKFLKAVDNLNLEIQDGKVIGLLGHNGAGKTTTIKMTVGIYEPSEGEILINGQDIFKNPMEVKRQIGFVPDSEYLNQNFTGYEHLNFIANIYGISKNDRIKRIKELGERFELLEFLNNKIKSYSKGMKQKLVVIASLLNNPKVWILDEPLNGLDPKSAYVLKGFIREYADKGNTVIFSTHVLEVAEKLCDELIILKKSELIFNGTIDELKAKYSTDSDLEEIFLNSINTMTK</sequence>
<dbReference type="Gene3D" id="3.40.50.300">
    <property type="entry name" value="P-loop containing nucleotide triphosphate hydrolases"/>
    <property type="match status" value="1"/>
</dbReference>
<keyword evidence="2" id="KW-0547">Nucleotide-binding</keyword>
<keyword evidence="1" id="KW-0813">Transport</keyword>
<keyword evidence="3" id="KW-0067">ATP-binding</keyword>
<dbReference type="PANTHER" id="PTHR42939">
    <property type="entry name" value="ABC TRANSPORTER ATP-BINDING PROTEIN ALBC-RELATED"/>
    <property type="match status" value="1"/>
</dbReference>
<dbReference type="GO" id="GO:0016887">
    <property type="term" value="F:ATP hydrolysis activity"/>
    <property type="evidence" value="ECO:0007669"/>
    <property type="project" value="InterPro"/>
</dbReference>
<proteinExistence type="predicted"/>
<evidence type="ECO:0000256" key="3">
    <source>
        <dbReference type="ARBA" id="ARBA00022840"/>
    </source>
</evidence>